<dbReference type="PANTHER" id="PTHR47926">
    <property type="entry name" value="PENTATRICOPEPTIDE REPEAT-CONTAINING PROTEIN"/>
    <property type="match status" value="1"/>
</dbReference>
<dbReference type="EMBL" id="QZWG01000005">
    <property type="protein sequence ID" value="RZC13047.1"/>
    <property type="molecule type" value="Genomic_DNA"/>
</dbReference>
<keyword evidence="4" id="KW-1185">Reference proteome</keyword>
<name>A0A445KQ28_GLYSO</name>
<protein>
    <submittedName>
        <fullName evidence="3">Pentatricopeptide repeat-containing protein, mitochondrial</fullName>
    </submittedName>
</protein>
<gene>
    <name evidence="3" type="ORF">D0Y65_012667</name>
</gene>
<organism evidence="3 4">
    <name type="scientific">Glycine soja</name>
    <name type="common">Wild soybean</name>
    <dbReference type="NCBI Taxonomy" id="3848"/>
    <lineage>
        <taxon>Eukaryota</taxon>
        <taxon>Viridiplantae</taxon>
        <taxon>Streptophyta</taxon>
        <taxon>Embryophyta</taxon>
        <taxon>Tracheophyta</taxon>
        <taxon>Spermatophyta</taxon>
        <taxon>Magnoliopsida</taxon>
        <taxon>eudicotyledons</taxon>
        <taxon>Gunneridae</taxon>
        <taxon>Pentapetalae</taxon>
        <taxon>rosids</taxon>
        <taxon>fabids</taxon>
        <taxon>Fabales</taxon>
        <taxon>Fabaceae</taxon>
        <taxon>Papilionoideae</taxon>
        <taxon>50 kb inversion clade</taxon>
        <taxon>NPAAA clade</taxon>
        <taxon>indigoferoid/millettioid clade</taxon>
        <taxon>Phaseoleae</taxon>
        <taxon>Glycine</taxon>
        <taxon>Glycine subgen. Soja</taxon>
    </lineage>
</organism>
<feature type="repeat" description="PPR" evidence="2">
    <location>
        <begin position="118"/>
        <end position="152"/>
    </location>
</feature>
<dbReference type="PROSITE" id="PS51375">
    <property type="entry name" value="PPR"/>
    <property type="match status" value="2"/>
</dbReference>
<feature type="repeat" description="PPR" evidence="2">
    <location>
        <begin position="17"/>
        <end position="51"/>
    </location>
</feature>
<proteinExistence type="predicted"/>
<keyword evidence="1" id="KW-0677">Repeat</keyword>
<dbReference type="GO" id="GO:0003723">
    <property type="term" value="F:RNA binding"/>
    <property type="evidence" value="ECO:0007669"/>
    <property type="project" value="InterPro"/>
</dbReference>
<dbReference type="SMR" id="A0A445KQ28"/>
<dbReference type="InterPro" id="IPR002885">
    <property type="entry name" value="PPR_rpt"/>
</dbReference>
<dbReference type="NCBIfam" id="TIGR00756">
    <property type="entry name" value="PPR"/>
    <property type="match status" value="3"/>
</dbReference>
<reference evidence="3 4" key="1">
    <citation type="submission" date="2018-09" db="EMBL/GenBank/DDBJ databases">
        <title>A high-quality reference genome of wild soybean provides a powerful tool to mine soybean genomes.</title>
        <authorList>
            <person name="Xie M."/>
            <person name="Chung C.Y.L."/>
            <person name="Li M.-W."/>
            <person name="Wong F.-L."/>
            <person name="Chan T.-F."/>
            <person name="Lam H.-M."/>
        </authorList>
    </citation>
    <scope>NUCLEOTIDE SEQUENCE [LARGE SCALE GENOMIC DNA]</scope>
    <source>
        <strain evidence="4">cv. W05</strain>
        <tissue evidence="3">Hypocotyl of etiolated seedlings</tissue>
    </source>
</reference>
<dbReference type="GO" id="GO:0009451">
    <property type="term" value="P:RNA modification"/>
    <property type="evidence" value="ECO:0007669"/>
    <property type="project" value="InterPro"/>
</dbReference>
<dbReference type="InterPro" id="IPR011990">
    <property type="entry name" value="TPR-like_helical_dom_sf"/>
</dbReference>
<dbReference type="InterPro" id="IPR046960">
    <property type="entry name" value="PPR_At4g14850-like_plant"/>
</dbReference>
<dbReference type="Proteomes" id="UP000289340">
    <property type="component" value="Chromosome 5"/>
</dbReference>
<evidence type="ECO:0000313" key="3">
    <source>
        <dbReference type="EMBL" id="RZC13047.1"/>
    </source>
</evidence>
<evidence type="ECO:0000256" key="1">
    <source>
        <dbReference type="ARBA" id="ARBA00022737"/>
    </source>
</evidence>
<dbReference type="Gramene" id="XM_028375079.1">
    <property type="protein sequence ID" value="XP_028230880.1"/>
    <property type="gene ID" value="LOC114411379"/>
</dbReference>
<dbReference type="Pfam" id="PF13041">
    <property type="entry name" value="PPR_2"/>
    <property type="match status" value="1"/>
</dbReference>
<evidence type="ECO:0000313" key="4">
    <source>
        <dbReference type="Proteomes" id="UP000289340"/>
    </source>
</evidence>
<accession>A0A445KQ28</accession>
<comment type="caution">
    <text evidence="3">The sequence shown here is derived from an EMBL/GenBank/DDBJ whole genome shotgun (WGS) entry which is preliminary data.</text>
</comment>
<sequence length="198" mass="22323">MVIHYSGVTLCINRFSNLWTWNSNIRHLVNQGHAQNALVLFRQMKQSGVTPNNSTFPFVLKACAKHSHRRNSQIIYARVLKSCFQSNIFVQTAMVDMYAKCGHLDDAHNVFVEMPVRDIASWNAMLLGFAQSGFLDRLSCLLRHMRLSGIRPDTVTVLLLIDAVLCVKSLTFLGAVHSFGIRIGVHMDVSVAYSKLMK</sequence>
<dbReference type="Gene3D" id="1.25.40.10">
    <property type="entry name" value="Tetratricopeptide repeat domain"/>
    <property type="match status" value="2"/>
</dbReference>
<dbReference type="AlphaFoldDB" id="A0A445KQ28"/>
<evidence type="ECO:0000256" key="2">
    <source>
        <dbReference type="PROSITE-ProRule" id="PRU00708"/>
    </source>
</evidence>
<dbReference type="Pfam" id="PF01535">
    <property type="entry name" value="PPR"/>
    <property type="match status" value="2"/>
</dbReference>
<dbReference type="FunFam" id="1.25.40.10:FF:000968">
    <property type="entry name" value="Pentatricopeptide repeat-containing protein, mitochondrial"/>
    <property type="match status" value="1"/>
</dbReference>